<dbReference type="Proteomes" id="UP000321580">
    <property type="component" value="Unassembled WGS sequence"/>
</dbReference>
<evidence type="ECO:0000313" key="4">
    <source>
        <dbReference type="Proteomes" id="UP000321580"/>
    </source>
</evidence>
<accession>A0A5C6RMZ9</accession>
<sequence length="101" mass="11801">MAKHGNSLDNEKEHHLYAIHDRKEKDIFKYGISDKPIGKDGYSSRMREQINFLNAAVGIIRYVGEILIKGIIGRKKARQLEDEHIKAYERKKGRKPRGNRR</sequence>
<dbReference type="AlphaFoldDB" id="A0A5C6RMZ9"/>
<feature type="domain" description="Tox-URI2" evidence="2">
    <location>
        <begin position="9"/>
        <end position="93"/>
    </location>
</feature>
<name>A0A5C6RMZ9_9BACT</name>
<evidence type="ECO:0000259" key="2">
    <source>
        <dbReference type="Pfam" id="PF15653"/>
    </source>
</evidence>
<comment type="caution">
    <text evidence="3">The sequence shown here is derived from an EMBL/GenBank/DDBJ whole genome shotgun (WGS) entry which is preliminary data.</text>
</comment>
<protein>
    <recommendedName>
        <fullName evidence="2">Tox-URI2 domain-containing protein</fullName>
    </recommendedName>
</protein>
<dbReference type="RefSeq" id="WP_147166964.1">
    <property type="nucleotide sequence ID" value="NZ_VOOR01000013.1"/>
</dbReference>
<proteinExistence type="predicted"/>
<evidence type="ECO:0000313" key="3">
    <source>
        <dbReference type="EMBL" id="TXB63788.1"/>
    </source>
</evidence>
<reference evidence="3 4" key="1">
    <citation type="submission" date="2019-08" db="EMBL/GenBank/DDBJ databases">
        <title>Genome of Phaeodactylibacter luteus.</title>
        <authorList>
            <person name="Bowman J.P."/>
        </authorList>
    </citation>
    <scope>NUCLEOTIDE SEQUENCE [LARGE SCALE GENOMIC DNA]</scope>
    <source>
        <strain evidence="3 4">KCTC 42180</strain>
    </source>
</reference>
<evidence type="ECO:0000256" key="1">
    <source>
        <dbReference type="SAM" id="MobiDB-lite"/>
    </source>
</evidence>
<feature type="compositionally biased region" description="Basic residues" evidence="1">
    <location>
        <begin position="91"/>
        <end position="101"/>
    </location>
</feature>
<dbReference type="InterPro" id="IPR028899">
    <property type="entry name" value="Tox-URI2_dom"/>
</dbReference>
<keyword evidence="4" id="KW-1185">Reference proteome</keyword>
<feature type="region of interest" description="Disordered" evidence="1">
    <location>
        <begin position="82"/>
        <end position="101"/>
    </location>
</feature>
<dbReference type="Pfam" id="PF15653">
    <property type="entry name" value="Tox-URI2"/>
    <property type="match status" value="1"/>
</dbReference>
<gene>
    <name evidence="3" type="ORF">FRY97_08190</name>
</gene>
<dbReference type="OrthoDB" id="1494098at2"/>
<dbReference type="EMBL" id="VOOR01000013">
    <property type="protein sequence ID" value="TXB63788.1"/>
    <property type="molecule type" value="Genomic_DNA"/>
</dbReference>
<organism evidence="3 4">
    <name type="scientific">Phaeodactylibacter luteus</name>
    <dbReference type="NCBI Taxonomy" id="1564516"/>
    <lineage>
        <taxon>Bacteria</taxon>
        <taxon>Pseudomonadati</taxon>
        <taxon>Bacteroidota</taxon>
        <taxon>Saprospiria</taxon>
        <taxon>Saprospirales</taxon>
        <taxon>Haliscomenobacteraceae</taxon>
        <taxon>Phaeodactylibacter</taxon>
    </lineage>
</organism>